<proteinExistence type="predicted"/>
<dbReference type="EMBL" id="JAPDPI010000058">
    <property type="protein sequence ID" value="MCW3807741.1"/>
    <property type="molecule type" value="Genomic_DNA"/>
</dbReference>
<name>A0AAE3MHJ6_9BACT</name>
<dbReference type="GO" id="GO:0005975">
    <property type="term" value="P:carbohydrate metabolic process"/>
    <property type="evidence" value="ECO:0007669"/>
    <property type="project" value="InterPro"/>
</dbReference>
<comment type="caution">
    <text evidence="1">The sequence shown here is derived from an EMBL/GenBank/DDBJ whole genome shotgun (WGS) entry which is preliminary data.</text>
</comment>
<gene>
    <name evidence="1" type="ORF">OM074_19085</name>
</gene>
<reference evidence="1" key="1">
    <citation type="submission" date="2022-10" db="EMBL/GenBank/DDBJ databases">
        <authorList>
            <person name="Yu W.X."/>
        </authorList>
    </citation>
    <scope>NUCLEOTIDE SEQUENCE</scope>
    <source>
        <strain evidence="1">D04</strain>
    </source>
</reference>
<dbReference type="RefSeq" id="WP_301202192.1">
    <property type="nucleotide sequence ID" value="NZ_JAPDPI010000058.1"/>
</dbReference>
<dbReference type="NCBIfam" id="NF045579">
    <property type="entry name" value="rhamnoside_JR"/>
    <property type="match status" value="1"/>
</dbReference>
<keyword evidence="1" id="KW-0378">Hydrolase</keyword>
<dbReference type="PANTHER" id="PTHR36848:SF2">
    <property type="entry name" value="SECRETED PROTEIN"/>
    <property type="match status" value="1"/>
</dbReference>
<dbReference type="InterPro" id="IPR008979">
    <property type="entry name" value="Galactose-bd-like_sf"/>
</dbReference>
<dbReference type="Proteomes" id="UP001207408">
    <property type="component" value="Unassembled WGS sequence"/>
</dbReference>
<dbReference type="PANTHER" id="PTHR36848">
    <property type="entry name" value="DNA-BINDING PROTEIN (PUTATIVE SECRETED PROTEIN)-RELATED"/>
    <property type="match status" value="1"/>
</dbReference>
<dbReference type="Pfam" id="PF17132">
    <property type="entry name" value="Glyco_hydro_106"/>
    <property type="match status" value="1"/>
</dbReference>
<keyword evidence="2" id="KW-1185">Reference proteome</keyword>
<evidence type="ECO:0000313" key="1">
    <source>
        <dbReference type="EMBL" id="MCW3807741.1"/>
    </source>
</evidence>
<dbReference type="GO" id="GO:0004553">
    <property type="term" value="F:hydrolase activity, hydrolyzing O-glycosyl compounds"/>
    <property type="evidence" value="ECO:0007669"/>
    <property type="project" value="InterPro"/>
</dbReference>
<sequence length="961" mass="109423">MSRIAFIYLITLLILDFNTSFGQRIEKENWFDSYKLSTGVFNNPPLEYAPFTRWWWPGNDVTPEELIREVNLFADNNIGGVEIQAFALVMPAKGKGRGARIMTYDTPAYYENLSKVMEEAASRGMTVDMTNGSGWPAGGTHLEEEDNNLSLEYGMIDIPAGNSSALMIPRANKGDRPNAKLVALLAAKVLKDTSDVNKTFLLDAKSIKNITQNVKDSLFQYTVNEKGWKAIAFWSMATMEKPMLIAQRGGGFVMNHFDSVKVVKNYEHYFGERTGLKKYFGKPFRAVFNDSYEFKADRHFSDDFIATFNQNRGYDITPYLPSNIWYGYNNMYYRMDNPNQQPEFSFGKEDWRLRYDYDLTLSDVIGKHLLKGSANWAASKGLVHRTQTYGPNIDIMATAGLADIPECETMQFNKGSEGAYKLITSGAHLYNRPLISCESAVYIKRGNMTTPQKLKLTLDKVFACGVNHVIWHGTPYKYFPGAYPEEGWYPFMNAYLPINFSSNLNESNPFWKYMKDINGYAKRAQYVLRSGKPQADVLIYYPFLNYSEHTANPNEIFLNGYMKEVEPALPAENITASFNREIDTEWLDKVWPLINELNARGITWDWINDASIQEMSLNEDKNLNVRGNEYQSLILFDLPYIQLKSAENIKKVANDGANILVVGNLPEIQPSYNNYLENDKLTAQAMEDAVKSPSVRHFEDAQEIANWCSSIKLPVANNDKYSFIRQVRRVMDDGSIAQFLWNTSDEYQKVQLKLDSKFKYAAWMNAEDGSLQPATINEGMVEYLLPPLSTIFIYAGSEPIKGVKSEVATGFIPENATEVASLEKWNLECDSIQINDTSLFDWKNNGQMKYAMKEGAYTTTVSLKKLSKKEKYFIDLGKVYFSADLEINSKKVGTRLYAPFNFDITGYLQKGENDIKVTITPTLYNGFTGKANQGIREYKNYKDSELMSQGLIGPVRILKQK</sequence>
<dbReference type="Gene3D" id="2.60.120.260">
    <property type="entry name" value="Galactose-binding domain-like"/>
    <property type="match status" value="1"/>
</dbReference>
<dbReference type="SUPFAM" id="SSF49785">
    <property type="entry name" value="Galactose-binding domain-like"/>
    <property type="match status" value="1"/>
</dbReference>
<dbReference type="AlphaFoldDB" id="A0AAE3MHJ6"/>
<organism evidence="1 2">
    <name type="scientific">Plebeiibacterium marinum</name>
    <dbReference type="NCBI Taxonomy" id="2992111"/>
    <lineage>
        <taxon>Bacteria</taxon>
        <taxon>Pseudomonadati</taxon>
        <taxon>Bacteroidota</taxon>
        <taxon>Bacteroidia</taxon>
        <taxon>Marinilabiliales</taxon>
        <taxon>Marinilabiliaceae</taxon>
        <taxon>Plebeiibacterium</taxon>
    </lineage>
</organism>
<protein>
    <submittedName>
        <fullName evidence="1">Glycosyl hydrolase</fullName>
    </submittedName>
</protein>
<accession>A0AAE3MHJ6</accession>
<evidence type="ECO:0000313" key="2">
    <source>
        <dbReference type="Proteomes" id="UP001207408"/>
    </source>
</evidence>
<dbReference type="InterPro" id="IPR053161">
    <property type="entry name" value="Ulvan_degrading_GH"/>
</dbReference>